<reference evidence="2 3" key="1">
    <citation type="submission" date="2023-06" db="EMBL/GenBank/DDBJ databases">
        <title>SYSU T0a273.</title>
        <authorList>
            <person name="Gao L."/>
            <person name="Fang B.-Z."/>
            <person name="Li W.-J."/>
        </authorList>
    </citation>
    <scope>NUCLEOTIDE SEQUENCE [LARGE SCALE GENOMIC DNA]</scope>
    <source>
        <strain evidence="2 3">SYSU T0a273</strain>
    </source>
</reference>
<protein>
    <submittedName>
        <fullName evidence="2">Uncharacterized protein</fullName>
    </submittedName>
</protein>
<dbReference type="AlphaFoldDB" id="A0AB35MJM1"/>
<dbReference type="RefSeq" id="WP_301160659.1">
    <property type="nucleotide sequence ID" value="NZ_JAUHQB010000007.1"/>
</dbReference>
<keyword evidence="1" id="KW-0812">Transmembrane</keyword>
<evidence type="ECO:0000313" key="2">
    <source>
        <dbReference type="EMBL" id="MDN4483947.1"/>
    </source>
</evidence>
<dbReference type="EMBL" id="JAUHQB010000007">
    <property type="protein sequence ID" value="MDN4483947.1"/>
    <property type="molecule type" value="Genomic_DNA"/>
</dbReference>
<feature type="transmembrane region" description="Helical" evidence="1">
    <location>
        <begin position="26"/>
        <end position="45"/>
    </location>
</feature>
<dbReference type="Proteomes" id="UP001172756">
    <property type="component" value="Unassembled WGS sequence"/>
</dbReference>
<proteinExistence type="predicted"/>
<accession>A0AB35MJM1</accession>
<keyword evidence="1" id="KW-1133">Transmembrane helix</keyword>
<name>A0AB35MJM1_9MICO</name>
<evidence type="ECO:0000256" key="1">
    <source>
        <dbReference type="SAM" id="Phobius"/>
    </source>
</evidence>
<evidence type="ECO:0000313" key="3">
    <source>
        <dbReference type="Proteomes" id="UP001172756"/>
    </source>
</evidence>
<comment type="caution">
    <text evidence="2">The sequence shown here is derived from an EMBL/GenBank/DDBJ whole genome shotgun (WGS) entry which is preliminary data.</text>
</comment>
<organism evidence="2 3">
    <name type="scientific">Demequina lignilytica</name>
    <dbReference type="NCBI Taxonomy" id="3051663"/>
    <lineage>
        <taxon>Bacteria</taxon>
        <taxon>Bacillati</taxon>
        <taxon>Actinomycetota</taxon>
        <taxon>Actinomycetes</taxon>
        <taxon>Micrococcales</taxon>
        <taxon>Demequinaceae</taxon>
        <taxon>Demequina</taxon>
    </lineage>
</organism>
<sequence length="46" mass="4989">MECVEWEERARADRPSAPVRRRRGRAVLAATLGTVAVVALAVLTAL</sequence>
<keyword evidence="1" id="KW-0472">Membrane</keyword>
<gene>
    <name evidence="2" type="ORF">QQ002_10400</name>
</gene>